<evidence type="ECO:0000256" key="1">
    <source>
        <dbReference type="SAM" id="MobiDB-lite"/>
    </source>
</evidence>
<dbReference type="EMBL" id="MCFC01000084">
    <property type="protein sequence ID" value="ORY23063.1"/>
    <property type="molecule type" value="Genomic_DNA"/>
</dbReference>
<organism evidence="2 3">
    <name type="scientific">Naematelia encephala</name>
    <dbReference type="NCBI Taxonomy" id="71784"/>
    <lineage>
        <taxon>Eukaryota</taxon>
        <taxon>Fungi</taxon>
        <taxon>Dikarya</taxon>
        <taxon>Basidiomycota</taxon>
        <taxon>Agaricomycotina</taxon>
        <taxon>Tremellomycetes</taxon>
        <taxon>Tremellales</taxon>
        <taxon>Naemateliaceae</taxon>
        <taxon>Naematelia</taxon>
    </lineage>
</organism>
<comment type="caution">
    <text evidence="2">The sequence shown here is derived from an EMBL/GenBank/DDBJ whole genome shotgun (WGS) entry which is preliminary data.</text>
</comment>
<proteinExistence type="predicted"/>
<name>A0A1Y2AKH7_9TREE</name>
<evidence type="ECO:0000313" key="2">
    <source>
        <dbReference type="EMBL" id="ORY23063.1"/>
    </source>
</evidence>
<dbReference type="InParanoid" id="A0A1Y2AKH7"/>
<gene>
    <name evidence="2" type="ORF">BCR39DRAFT_507946</name>
</gene>
<keyword evidence="3" id="KW-1185">Reference proteome</keyword>
<dbReference type="AlphaFoldDB" id="A0A1Y2AKH7"/>
<dbReference type="Proteomes" id="UP000193986">
    <property type="component" value="Unassembled WGS sequence"/>
</dbReference>
<protein>
    <submittedName>
        <fullName evidence="2">Uncharacterized protein</fullName>
    </submittedName>
</protein>
<feature type="region of interest" description="Disordered" evidence="1">
    <location>
        <begin position="1"/>
        <end position="30"/>
    </location>
</feature>
<evidence type="ECO:0000313" key="3">
    <source>
        <dbReference type="Proteomes" id="UP000193986"/>
    </source>
</evidence>
<reference evidence="2 3" key="1">
    <citation type="submission" date="2016-07" db="EMBL/GenBank/DDBJ databases">
        <title>Pervasive Adenine N6-methylation of Active Genes in Fungi.</title>
        <authorList>
            <consortium name="DOE Joint Genome Institute"/>
            <person name="Mondo S.J."/>
            <person name="Dannebaum R.O."/>
            <person name="Kuo R.C."/>
            <person name="Labutti K."/>
            <person name="Haridas S."/>
            <person name="Kuo A."/>
            <person name="Salamov A."/>
            <person name="Ahrendt S.R."/>
            <person name="Lipzen A."/>
            <person name="Sullivan W."/>
            <person name="Andreopoulos W.B."/>
            <person name="Clum A."/>
            <person name="Lindquist E."/>
            <person name="Daum C."/>
            <person name="Ramamoorthy G.K."/>
            <person name="Gryganskyi A."/>
            <person name="Culley D."/>
            <person name="Magnuson J.K."/>
            <person name="James T.Y."/>
            <person name="O'Malley M.A."/>
            <person name="Stajich J.E."/>
            <person name="Spatafora J.W."/>
            <person name="Visel A."/>
            <person name="Grigoriev I.V."/>
        </authorList>
    </citation>
    <scope>NUCLEOTIDE SEQUENCE [LARGE SCALE GENOMIC DNA]</scope>
    <source>
        <strain evidence="2 3">68-887.2</strain>
    </source>
</reference>
<sequence>MAKPTFGHFTKLASPLEGPESVDVSQEKRKIAETPGRVAVKLQQPPNSTYREAVQDGPFNGTVKHMPWMKWCESWEKGDYVHRWRAMSSGERGVFTTPDTPFLHDLTLAVFYRALWFWEAGDAVPLERLNTTFDRREERTSLKISELDRWTYLRKS</sequence>
<accession>A0A1Y2AKH7</accession>